<reference evidence="2 3" key="1">
    <citation type="journal article" date="2018" name="Mol. Plant">
        <title>The genome of Artemisia annua provides insight into the evolution of Asteraceae family and artemisinin biosynthesis.</title>
        <authorList>
            <person name="Shen Q."/>
            <person name="Zhang L."/>
            <person name="Liao Z."/>
            <person name="Wang S."/>
            <person name="Yan T."/>
            <person name="Shi P."/>
            <person name="Liu M."/>
            <person name="Fu X."/>
            <person name="Pan Q."/>
            <person name="Wang Y."/>
            <person name="Lv Z."/>
            <person name="Lu X."/>
            <person name="Zhang F."/>
            <person name="Jiang W."/>
            <person name="Ma Y."/>
            <person name="Chen M."/>
            <person name="Hao X."/>
            <person name="Li L."/>
            <person name="Tang Y."/>
            <person name="Lv G."/>
            <person name="Zhou Y."/>
            <person name="Sun X."/>
            <person name="Brodelius P.E."/>
            <person name="Rose J.K.C."/>
            <person name="Tang K."/>
        </authorList>
    </citation>
    <scope>NUCLEOTIDE SEQUENCE [LARGE SCALE GENOMIC DNA]</scope>
    <source>
        <strain evidence="3">cv. Huhao1</strain>
        <tissue evidence="2">Leaf</tissue>
    </source>
</reference>
<dbReference type="EMBL" id="PKPP01001556">
    <property type="protein sequence ID" value="PWA81720.1"/>
    <property type="molecule type" value="Genomic_DNA"/>
</dbReference>
<organism evidence="2 3">
    <name type="scientific">Artemisia annua</name>
    <name type="common">Sweet wormwood</name>
    <dbReference type="NCBI Taxonomy" id="35608"/>
    <lineage>
        <taxon>Eukaryota</taxon>
        <taxon>Viridiplantae</taxon>
        <taxon>Streptophyta</taxon>
        <taxon>Embryophyta</taxon>
        <taxon>Tracheophyta</taxon>
        <taxon>Spermatophyta</taxon>
        <taxon>Magnoliopsida</taxon>
        <taxon>eudicotyledons</taxon>
        <taxon>Gunneridae</taxon>
        <taxon>Pentapetalae</taxon>
        <taxon>asterids</taxon>
        <taxon>campanulids</taxon>
        <taxon>Asterales</taxon>
        <taxon>Asteraceae</taxon>
        <taxon>Asteroideae</taxon>
        <taxon>Anthemideae</taxon>
        <taxon>Artemisiinae</taxon>
        <taxon>Artemisia</taxon>
    </lineage>
</organism>
<dbReference type="AlphaFoldDB" id="A0A2U1P7J0"/>
<evidence type="ECO:0000313" key="2">
    <source>
        <dbReference type="EMBL" id="PWA81720.1"/>
    </source>
</evidence>
<feature type="region of interest" description="Disordered" evidence="1">
    <location>
        <begin position="45"/>
        <end position="67"/>
    </location>
</feature>
<evidence type="ECO:0000313" key="3">
    <source>
        <dbReference type="Proteomes" id="UP000245207"/>
    </source>
</evidence>
<dbReference type="STRING" id="35608.A0A2U1P7J0"/>
<evidence type="ECO:0000256" key="1">
    <source>
        <dbReference type="SAM" id="MobiDB-lite"/>
    </source>
</evidence>
<dbReference type="Proteomes" id="UP000245207">
    <property type="component" value="Unassembled WGS sequence"/>
</dbReference>
<proteinExistence type="predicted"/>
<keyword evidence="3" id="KW-1185">Reference proteome</keyword>
<sequence length="96" mass="10912">MDHGKYGQPIFTSCNNLPLHFHTPIPSLVSEVPFYLHQVQKANAQSSHPFHDTTNVSPPSPTYSPQTRWNRFTSGGGNERLIYEQIKSANFKMLIK</sequence>
<accession>A0A2U1P7J0</accession>
<name>A0A2U1P7J0_ARTAN</name>
<comment type="caution">
    <text evidence="2">The sequence shown here is derived from an EMBL/GenBank/DDBJ whole genome shotgun (WGS) entry which is preliminary data.</text>
</comment>
<gene>
    <name evidence="2" type="ORF">CTI12_AA185180</name>
</gene>
<protein>
    <submittedName>
        <fullName evidence="2">Uncharacterized protein</fullName>
    </submittedName>
</protein>